<dbReference type="InterPro" id="IPR007696">
    <property type="entry name" value="DNA_mismatch_repair_MutS_core"/>
</dbReference>
<dbReference type="PANTHER" id="PTHR11361:SF122">
    <property type="entry name" value="DNA MISMATCH REPAIR PROTEIN MSH3"/>
    <property type="match status" value="1"/>
</dbReference>
<dbReference type="GO" id="GO:0030983">
    <property type="term" value="F:mismatched DNA binding"/>
    <property type="evidence" value="ECO:0007669"/>
    <property type="project" value="UniProtKB-UniRule"/>
</dbReference>
<comment type="subcellular location">
    <subcellularLocation>
        <location evidence="1">Nucleus</location>
    </subcellularLocation>
</comment>
<dbReference type="Proteomes" id="UP001519460">
    <property type="component" value="Unassembled WGS sequence"/>
</dbReference>
<evidence type="ECO:0000256" key="9">
    <source>
        <dbReference type="ARBA" id="ARBA00023242"/>
    </source>
</evidence>
<dbReference type="InterPro" id="IPR000432">
    <property type="entry name" value="DNA_mismatch_repair_MutS_C"/>
</dbReference>
<dbReference type="Gene3D" id="3.40.1170.10">
    <property type="entry name" value="DNA repair protein MutS, domain I"/>
    <property type="match status" value="1"/>
</dbReference>
<comment type="function">
    <text evidence="11">Component of the post-replicative DNA mismatch repair system (MMR).</text>
</comment>
<dbReference type="PROSITE" id="PS00486">
    <property type="entry name" value="DNA_MISMATCH_REPAIR_2"/>
    <property type="match status" value="1"/>
</dbReference>
<dbReference type="SUPFAM" id="SSF53150">
    <property type="entry name" value="DNA repair protein MutS, domain II"/>
    <property type="match status" value="1"/>
</dbReference>
<comment type="similarity">
    <text evidence="2">Belongs to the DNA mismatch repair MutS family. MSH3 subfamily.</text>
</comment>
<dbReference type="SMART" id="SM00533">
    <property type="entry name" value="MUTSd"/>
    <property type="match status" value="1"/>
</dbReference>
<accession>A0ABD0K5N0</accession>
<keyword evidence="8 11" id="KW-0234">DNA repair</keyword>
<dbReference type="Pfam" id="PF05192">
    <property type="entry name" value="MutS_III"/>
    <property type="match status" value="1"/>
</dbReference>
<keyword evidence="16" id="KW-1185">Reference proteome</keyword>
<evidence type="ECO:0000256" key="7">
    <source>
        <dbReference type="ARBA" id="ARBA00023125"/>
    </source>
</evidence>
<feature type="compositionally biased region" description="Basic residues" evidence="13">
    <location>
        <begin position="64"/>
        <end position="77"/>
    </location>
</feature>
<evidence type="ECO:0000256" key="2">
    <source>
        <dbReference type="ARBA" id="ARBA00007094"/>
    </source>
</evidence>
<dbReference type="Gene3D" id="3.40.50.300">
    <property type="entry name" value="P-loop containing nucleotide triphosphate hydrolases"/>
    <property type="match status" value="1"/>
</dbReference>
<dbReference type="SUPFAM" id="SSF48334">
    <property type="entry name" value="DNA repair protein MutS, domain III"/>
    <property type="match status" value="1"/>
</dbReference>
<evidence type="ECO:0000313" key="16">
    <source>
        <dbReference type="Proteomes" id="UP001519460"/>
    </source>
</evidence>
<dbReference type="InterPro" id="IPR045076">
    <property type="entry name" value="MutS"/>
</dbReference>
<dbReference type="Gene3D" id="1.10.1420.10">
    <property type="match status" value="2"/>
</dbReference>
<dbReference type="GO" id="GO:0006281">
    <property type="term" value="P:DNA repair"/>
    <property type="evidence" value="ECO:0007669"/>
    <property type="project" value="UniProtKB-KW"/>
</dbReference>
<dbReference type="InterPro" id="IPR036187">
    <property type="entry name" value="DNA_mismatch_repair_MutS_sf"/>
</dbReference>
<keyword evidence="9" id="KW-0539">Nucleus</keyword>
<dbReference type="Pfam" id="PF05190">
    <property type="entry name" value="MutS_IV"/>
    <property type="match status" value="1"/>
</dbReference>
<evidence type="ECO:0000256" key="8">
    <source>
        <dbReference type="ARBA" id="ARBA00023204"/>
    </source>
</evidence>
<dbReference type="AlphaFoldDB" id="A0ABD0K5N0"/>
<gene>
    <name evidence="15" type="ORF">BaRGS_00026130</name>
</gene>
<evidence type="ECO:0000256" key="12">
    <source>
        <dbReference type="SAM" id="Coils"/>
    </source>
</evidence>
<evidence type="ECO:0000256" key="10">
    <source>
        <dbReference type="ARBA" id="ARBA00073774"/>
    </source>
</evidence>
<dbReference type="GO" id="GO:0005634">
    <property type="term" value="C:nucleus"/>
    <property type="evidence" value="ECO:0007669"/>
    <property type="project" value="UniProtKB-SubCell"/>
</dbReference>
<dbReference type="Pfam" id="PF00488">
    <property type="entry name" value="MutS_V"/>
    <property type="match status" value="1"/>
</dbReference>
<feature type="coiled-coil region" evidence="12">
    <location>
        <begin position="708"/>
        <end position="735"/>
    </location>
</feature>
<dbReference type="GO" id="GO:0005524">
    <property type="term" value="F:ATP binding"/>
    <property type="evidence" value="ECO:0007669"/>
    <property type="project" value="UniProtKB-UniRule"/>
</dbReference>
<evidence type="ECO:0000256" key="6">
    <source>
        <dbReference type="ARBA" id="ARBA00022840"/>
    </source>
</evidence>
<evidence type="ECO:0000256" key="4">
    <source>
        <dbReference type="ARBA" id="ARBA00022741"/>
    </source>
</evidence>
<evidence type="ECO:0000259" key="14">
    <source>
        <dbReference type="PROSITE" id="PS00486"/>
    </source>
</evidence>
<dbReference type="InterPro" id="IPR007695">
    <property type="entry name" value="DNA_mismatch_repair_MutS-lik_N"/>
</dbReference>
<dbReference type="InterPro" id="IPR007861">
    <property type="entry name" value="DNA_mismatch_repair_MutS_clamp"/>
</dbReference>
<organism evidence="15 16">
    <name type="scientific">Batillaria attramentaria</name>
    <dbReference type="NCBI Taxonomy" id="370345"/>
    <lineage>
        <taxon>Eukaryota</taxon>
        <taxon>Metazoa</taxon>
        <taxon>Spiralia</taxon>
        <taxon>Lophotrochozoa</taxon>
        <taxon>Mollusca</taxon>
        <taxon>Gastropoda</taxon>
        <taxon>Caenogastropoda</taxon>
        <taxon>Sorbeoconcha</taxon>
        <taxon>Cerithioidea</taxon>
        <taxon>Batillariidae</taxon>
        <taxon>Batillaria</taxon>
    </lineage>
</organism>
<evidence type="ECO:0000313" key="15">
    <source>
        <dbReference type="EMBL" id="KAK7482631.1"/>
    </source>
</evidence>
<evidence type="ECO:0000256" key="1">
    <source>
        <dbReference type="ARBA" id="ARBA00004123"/>
    </source>
</evidence>
<evidence type="ECO:0000256" key="5">
    <source>
        <dbReference type="ARBA" id="ARBA00022763"/>
    </source>
</evidence>
<reference evidence="15 16" key="1">
    <citation type="journal article" date="2023" name="Sci. Data">
        <title>Genome assembly of the Korean intertidal mud-creeper Batillaria attramentaria.</title>
        <authorList>
            <person name="Patra A.K."/>
            <person name="Ho P.T."/>
            <person name="Jun S."/>
            <person name="Lee S.J."/>
            <person name="Kim Y."/>
            <person name="Won Y.J."/>
        </authorList>
    </citation>
    <scope>NUCLEOTIDE SEQUENCE [LARGE SCALE GENOMIC DNA]</scope>
    <source>
        <strain evidence="15">Wonlab-2016</strain>
    </source>
</reference>
<dbReference type="InterPro" id="IPR007860">
    <property type="entry name" value="DNA_mmatch_repair_MutS_con_dom"/>
</dbReference>
<keyword evidence="5 11" id="KW-0227">DNA damage</keyword>
<keyword evidence="12" id="KW-0175">Coiled coil</keyword>
<dbReference type="InterPro" id="IPR027417">
    <property type="entry name" value="P-loop_NTPase"/>
</dbReference>
<dbReference type="Pfam" id="PF05188">
    <property type="entry name" value="MutS_II"/>
    <property type="match status" value="1"/>
</dbReference>
<dbReference type="SUPFAM" id="SSF55271">
    <property type="entry name" value="DNA repair protein MutS, domain I"/>
    <property type="match status" value="1"/>
</dbReference>
<dbReference type="InterPro" id="IPR016151">
    <property type="entry name" value="DNA_mismatch_repair_MutS_N"/>
</dbReference>
<keyword evidence="6" id="KW-0067">ATP-binding</keyword>
<dbReference type="SMART" id="SM00534">
    <property type="entry name" value="MUTSac"/>
    <property type="match status" value="1"/>
</dbReference>
<proteinExistence type="inferred from homology"/>
<keyword evidence="7 11" id="KW-0238">DNA-binding</keyword>
<dbReference type="PANTHER" id="PTHR11361">
    <property type="entry name" value="DNA MISMATCH REPAIR PROTEIN MUTS FAMILY MEMBER"/>
    <property type="match status" value="1"/>
</dbReference>
<dbReference type="Pfam" id="PF01624">
    <property type="entry name" value="MutS_I"/>
    <property type="match status" value="1"/>
</dbReference>
<sequence>MPKSKKESAAASAPKQVTISKFFAPKHGSGHQVANGITTDADEDVDQDVSSGNKSATVEEPTQKRKAARRSPVKSAKRQCVDTRASGSHADSAGSSSSGSNPRQSSGVDIRENTAKRLKAFALDEVEERGRLETRTLWQPKDLPPLFDSLSQEEDGDEKNEALVVSDNDSADEDYQPPSKSANSKGKKGSGSSKSSPKQTAAFLGKFSASQSTASQGSASASAANKRTKTKYTPLEQQYMEIKEQQPDAILLVECGYKYRFFGTDAEVAAKVLKIFCHPDHNFMTASIPVHRLFVHVRRLVAAGYKVGVVKQTETAALKAAGDNRSAPFTRRLSALYTKSTLIGEDILLERSIASEGDTSSTAGLRPNSYLMCIYDFPVESSSKQQQIGIVAVDPATGDVVYDCLADGDGRGELETCISHLAPVEILLSSSPSPPTERLVEGLVAVSSTDDDRTRVERMEEEKFAYSQAFETVSEFYSSDNASSLQDVLALPKPVVCCVAALISYLRDFNLHNILKLTSNFHQFSVKSKFLHLPAACLRNLEVFQNSTDRSERGSLYWLLNHTVTRFGTRLLRSWLAQPLRDAGEISARQDAIQELSNGTCPGLIKLRNSLLRTPDLEKGLCSIYHNKSSAVEFVSVAKAFCKLCHEIRLLQGTELPHLQSSMLKEVLKEVPDLLDDVKEFADAINEKAARENDKANLFVDIERYPEVASVKHEISNVLQEIKDYRREIRLALRQPALDYVTVNQVEFLVEVKNTQLRTVPSDWMQISSTKVVSRFHPPVVASKYKRLCQLREQLVATVTDAWQQFLREFSEGFLRYRKAVQLLAALDVLMALSHVARQDGYCRPEVTEDAVMIEIEDGRHPVIDALKGEHEQYVPNSTLLTSEGQHVMIVTGPNMGGKSSYIRQVALIAVMAQIGSFVPAASARLGILDAIFTRMGAEDEIFRGRSTFMVELQEAGEILAAATERSLVIMDELGRGTSTHDGVAIAYATLHHLITKFQQSFPDTVGNFHMAFLLYDGSDDDKTDNAKEDGSMETVNDGTAKDDGNEEFLTFLYQLTPGAAAKSYGLNVARLAQIPREVLRVAATMSHQLEEKISQRRLMREKFASAYHASKDSVTTTLAEIAGISVL</sequence>
<evidence type="ECO:0000256" key="11">
    <source>
        <dbReference type="RuleBase" id="RU003756"/>
    </source>
</evidence>
<comment type="caution">
    <text evidence="15">The sequence shown here is derived from an EMBL/GenBank/DDBJ whole genome shotgun (WGS) entry which is preliminary data.</text>
</comment>
<feature type="compositionally biased region" description="Low complexity" evidence="13">
    <location>
        <begin position="177"/>
        <end position="198"/>
    </location>
</feature>
<feature type="compositionally biased region" description="Low complexity" evidence="13">
    <location>
        <begin position="85"/>
        <end position="107"/>
    </location>
</feature>
<dbReference type="InterPro" id="IPR036678">
    <property type="entry name" value="MutS_con_dom_sf"/>
</dbReference>
<dbReference type="SUPFAM" id="SSF52540">
    <property type="entry name" value="P-loop containing nucleoside triphosphate hydrolases"/>
    <property type="match status" value="1"/>
</dbReference>
<name>A0ABD0K5N0_9CAEN</name>
<dbReference type="FunFam" id="3.40.1170.10:FF:000004">
    <property type="entry name" value="DNA mismatch repair protein"/>
    <property type="match status" value="1"/>
</dbReference>
<dbReference type="FunFam" id="1.10.1420.10:FF:000004">
    <property type="entry name" value="DNA mismatch repair protein Msh3"/>
    <property type="match status" value="1"/>
</dbReference>
<dbReference type="EMBL" id="JACVVK020000241">
    <property type="protein sequence ID" value="KAK7482631.1"/>
    <property type="molecule type" value="Genomic_DNA"/>
</dbReference>
<feature type="region of interest" description="Disordered" evidence="13">
    <location>
        <begin position="1"/>
        <end position="200"/>
    </location>
</feature>
<keyword evidence="4 11" id="KW-0547">Nucleotide-binding</keyword>
<evidence type="ECO:0000256" key="3">
    <source>
        <dbReference type="ARBA" id="ARBA00022151"/>
    </source>
</evidence>
<dbReference type="NCBIfam" id="NF003810">
    <property type="entry name" value="PRK05399.1"/>
    <property type="match status" value="1"/>
</dbReference>
<protein>
    <recommendedName>
        <fullName evidence="3 10">DNA mismatch repair protein MSH3</fullName>
    </recommendedName>
    <alternativeName>
        <fullName evidence="3 10">DNA mismatch repair protein MSH3</fullName>
    </alternativeName>
</protein>
<evidence type="ECO:0000256" key="13">
    <source>
        <dbReference type="SAM" id="MobiDB-lite"/>
    </source>
</evidence>
<feature type="domain" description="DNA mismatch repair proteins mutS family" evidence="14">
    <location>
        <begin position="967"/>
        <end position="983"/>
    </location>
</feature>
<dbReference type="Gene3D" id="3.30.420.110">
    <property type="entry name" value="MutS, connector domain"/>
    <property type="match status" value="1"/>
</dbReference>